<dbReference type="InterPro" id="IPR001810">
    <property type="entry name" value="F-box_dom"/>
</dbReference>
<evidence type="ECO:0000259" key="1">
    <source>
        <dbReference type="Pfam" id="PF12937"/>
    </source>
</evidence>
<evidence type="ECO:0000313" key="3">
    <source>
        <dbReference type="Proteomes" id="UP000015241"/>
    </source>
</evidence>
<gene>
    <name evidence="2" type="ORF">FOMPIDRAFT_90809</name>
</gene>
<dbReference type="EMBL" id="KE504151">
    <property type="protein sequence ID" value="EPT00166.1"/>
    <property type="molecule type" value="Genomic_DNA"/>
</dbReference>
<evidence type="ECO:0000313" key="2">
    <source>
        <dbReference type="EMBL" id="EPT00166.1"/>
    </source>
</evidence>
<keyword evidence="3" id="KW-1185">Reference proteome</keyword>
<organism evidence="2 3">
    <name type="scientific">Fomitopsis schrenkii</name>
    <name type="common">Brown rot fungus</name>
    <dbReference type="NCBI Taxonomy" id="2126942"/>
    <lineage>
        <taxon>Eukaryota</taxon>
        <taxon>Fungi</taxon>
        <taxon>Dikarya</taxon>
        <taxon>Basidiomycota</taxon>
        <taxon>Agaricomycotina</taxon>
        <taxon>Agaricomycetes</taxon>
        <taxon>Polyporales</taxon>
        <taxon>Fomitopsis</taxon>
    </lineage>
</organism>
<dbReference type="SUPFAM" id="SSF81383">
    <property type="entry name" value="F-box domain"/>
    <property type="match status" value="1"/>
</dbReference>
<dbReference type="InterPro" id="IPR036047">
    <property type="entry name" value="F-box-like_dom_sf"/>
</dbReference>
<protein>
    <recommendedName>
        <fullName evidence="1">F-box domain-containing protein</fullName>
    </recommendedName>
</protein>
<reference evidence="2 3" key="1">
    <citation type="journal article" date="2012" name="Science">
        <title>The Paleozoic origin of enzymatic lignin decomposition reconstructed from 31 fungal genomes.</title>
        <authorList>
            <person name="Floudas D."/>
            <person name="Binder M."/>
            <person name="Riley R."/>
            <person name="Barry K."/>
            <person name="Blanchette R.A."/>
            <person name="Henrissat B."/>
            <person name="Martinez A.T."/>
            <person name="Otillar R."/>
            <person name="Spatafora J.W."/>
            <person name="Yadav J.S."/>
            <person name="Aerts A."/>
            <person name="Benoit I."/>
            <person name="Boyd A."/>
            <person name="Carlson A."/>
            <person name="Copeland A."/>
            <person name="Coutinho P.M."/>
            <person name="de Vries R.P."/>
            <person name="Ferreira P."/>
            <person name="Findley K."/>
            <person name="Foster B."/>
            <person name="Gaskell J."/>
            <person name="Glotzer D."/>
            <person name="Gorecki P."/>
            <person name="Heitman J."/>
            <person name="Hesse C."/>
            <person name="Hori C."/>
            <person name="Igarashi K."/>
            <person name="Jurgens J.A."/>
            <person name="Kallen N."/>
            <person name="Kersten P."/>
            <person name="Kohler A."/>
            <person name="Kuees U."/>
            <person name="Kumar T.K.A."/>
            <person name="Kuo A."/>
            <person name="LaButti K."/>
            <person name="Larrondo L.F."/>
            <person name="Lindquist E."/>
            <person name="Ling A."/>
            <person name="Lombard V."/>
            <person name="Lucas S."/>
            <person name="Lundell T."/>
            <person name="Martin R."/>
            <person name="McLaughlin D.J."/>
            <person name="Morgenstern I."/>
            <person name="Morin E."/>
            <person name="Murat C."/>
            <person name="Nagy L.G."/>
            <person name="Nolan M."/>
            <person name="Ohm R.A."/>
            <person name="Patyshakuliyeva A."/>
            <person name="Rokas A."/>
            <person name="Ruiz-Duenas F.J."/>
            <person name="Sabat G."/>
            <person name="Salamov A."/>
            <person name="Samejima M."/>
            <person name="Schmutz J."/>
            <person name="Slot J.C."/>
            <person name="St John F."/>
            <person name="Stenlid J."/>
            <person name="Sun H."/>
            <person name="Sun S."/>
            <person name="Syed K."/>
            <person name="Tsang A."/>
            <person name="Wiebenga A."/>
            <person name="Young D."/>
            <person name="Pisabarro A."/>
            <person name="Eastwood D.C."/>
            <person name="Martin F."/>
            <person name="Cullen D."/>
            <person name="Grigoriev I.V."/>
            <person name="Hibbett D.S."/>
        </authorList>
    </citation>
    <scope>NUCLEOTIDE SEQUENCE</scope>
    <source>
        <strain evidence="3">FP-58527</strain>
    </source>
</reference>
<dbReference type="OrthoDB" id="2767786at2759"/>
<feature type="domain" description="F-box" evidence="1">
    <location>
        <begin position="63"/>
        <end position="114"/>
    </location>
</feature>
<dbReference type="InParanoid" id="S8FFE0"/>
<name>S8FFE0_FOMSC</name>
<proteinExistence type="predicted"/>
<dbReference type="Proteomes" id="UP000015241">
    <property type="component" value="Unassembled WGS sequence"/>
</dbReference>
<dbReference type="STRING" id="743788.S8FFE0"/>
<accession>S8FFE0</accession>
<dbReference type="Pfam" id="PF12937">
    <property type="entry name" value="F-box-like"/>
    <property type="match status" value="1"/>
</dbReference>
<dbReference type="AlphaFoldDB" id="S8FFE0"/>
<sequence>MAESTAPIPDSVAIILPDVQHMQSFLHGRSGQCIRDWASAEEQALRRHILKLRALHNTTSLPNSLPNEVFVSILRRVADESDIYGKRWLDKLSGVCRYWRQTIVGTPTLWTDISLLLGKRFIKLCLVRSQDADLSLHIRSDWASLNKRDLTALITLLEPHYPRVLRLELRLDDHNSEYNRQHQKFPYMLHFLHAVLPRLVSMLVLTHPTSEADGRLQLAQSHLPKIRRLTLSGVVLQWETWPLPDLTHLRLDDVVHRRADDYDGDDLSSVLEVLSACRSLETFHYACRINAASPVAHPITRCPPTPIPLQRMRLFRLGLNDPGDVSTILAHVSLPRTACIDINVSDIRPQPLAHNDQSPFLRTLVRTDGIASLPYVRHVGVWLKKDANLDIWADETAEFGPSNSSKIWAEEPLPLQAGSEQLEEPQLGIMYGPLHESTESQAQVLRSIIRELDTFFPPVLSLLSLHGPMHSVDTETWSRAFAAFPHLKHIELSAPLIDLSACFDALQPTTSLVPCSHLRILELQCELTTDKEDKDVLNSLHGALLLRSEANSRLAYLTLVSMIKRPRGTDQDGLPADGMPAIIEEGRVRLESAVDKLELVKRYFHTIEGDTSSNDSSDW</sequence>
<dbReference type="HOGENOM" id="CLU_473292_0_0_1"/>